<evidence type="ECO:0000256" key="5">
    <source>
        <dbReference type="SAM" id="Phobius"/>
    </source>
</evidence>
<dbReference type="PROSITE" id="PS50801">
    <property type="entry name" value="STAS"/>
    <property type="match status" value="1"/>
</dbReference>
<comment type="subcellular location">
    <subcellularLocation>
        <location evidence="1">Membrane</location>
        <topology evidence="1">Multi-pass membrane protein</topology>
    </subcellularLocation>
</comment>
<evidence type="ECO:0000256" key="3">
    <source>
        <dbReference type="ARBA" id="ARBA00022989"/>
    </source>
</evidence>
<evidence type="ECO:0000313" key="7">
    <source>
        <dbReference type="EMBL" id="SDM60933.1"/>
    </source>
</evidence>
<keyword evidence="2 5" id="KW-0812">Transmembrane</keyword>
<evidence type="ECO:0000259" key="6">
    <source>
        <dbReference type="PROSITE" id="PS50801"/>
    </source>
</evidence>
<dbReference type="GO" id="GO:0055085">
    <property type="term" value="P:transmembrane transport"/>
    <property type="evidence" value="ECO:0007669"/>
    <property type="project" value="InterPro"/>
</dbReference>
<dbReference type="Proteomes" id="UP000199004">
    <property type="component" value="Unassembled WGS sequence"/>
</dbReference>
<dbReference type="RefSeq" id="WP_218029327.1">
    <property type="nucleotide sequence ID" value="NZ_BKAE01000005.1"/>
</dbReference>
<dbReference type="AlphaFoldDB" id="A0A1G9UM46"/>
<dbReference type="EMBL" id="FNIC01000001">
    <property type="protein sequence ID" value="SDM60933.1"/>
    <property type="molecule type" value="Genomic_DNA"/>
</dbReference>
<dbReference type="PANTHER" id="PTHR11814">
    <property type="entry name" value="SULFATE TRANSPORTER"/>
    <property type="match status" value="1"/>
</dbReference>
<sequence>MAHQLTRNRSAPGPLLPGLAVLRHYDRTWLRGDLLGGVTVAAYLVPQVMAYAAVAGLAPVAGLWAALAPLLVYTLLGSSRRLSVGPESTTALMSAAAVGAVTAGDPDRYAAAAAMLAVLVGLMCLVGRLVRLGFVADLLSRPVLIGYMAGIAVLMIAGQLGKLTGLTIEADDPLEQVAYAARHLPDVHGPTITMALAVTLGLLVAQRFRPSWPSPMVAMLLAAAVTWLADLEARGVSTVSDIPRGLPTPGLPDVPLDVMLELALPAFGIAVVGYTDNVLTARAFAARHHEHVDADQELLALGAANIAVGLTQGFPVSSSGSRTVIGDTLGVKTQLHSLVALATVLVVMVALAPVLSTFPNAALAGVVAYAAIRLVDVAEVRRIARFRRSELVLTATTTAGVLTLGILPGIGLAIGLSILDLLRRVARGHDGILGYVPDLPGMHDVDDYPVATTVQGLVVYRYDSPLFFANAEDFRHRALAAVTDAERATHEPVAWLLVNMEANVEVDLTALDALEDLREELASSGTTLALTRVKQDLRVDLDRYGLSERIGPERIYPTLPTAVAAYSAEYAARHGRPPEGAPH</sequence>
<evidence type="ECO:0000313" key="8">
    <source>
        <dbReference type="Proteomes" id="UP000199004"/>
    </source>
</evidence>
<feature type="transmembrane region" description="Helical" evidence="5">
    <location>
        <begin position="109"/>
        <end position="130"/>
    </location>
</feature>
<feature type="transmembrane region" description="Helical" evidence="5">
    <location>
        <begin position="187"/>
        <end position="205"/>
    </location>
</feature>
<evidence type="ECO:0000256" key="2">
    <source>
        <dbReference type="ARBA" id="ARBA00022692"/>
    </source>
</evidence>
<feature type="transmembrane region" description="Helical" evidence="5">
    <location>
        <begin position="335"/>
        <end position="355"/>
    </location>
</feature>
<dbReference type="NCBIfam" id="TIGR00815">
    <property type="entry name" value="sulP"/>
    <property type="match status" value="1"/>
</dbReference>
<feature type="transmembrane region" description="Helical" evidence="5">
    <location>
        <begin position="212"/>
        <end position="229"/>
    </location>
</feature>
<keyword evidence="4 5" id="KW-0472">Membrane</keyword>
<protein>
    <submittedName>
        <fullName evidence="7">Sulfate permease, SulP family</fullName>
    </submittedName>
</protein>
<keyword evidence="8" id="KW-1185">Reference proteome</keyword>
<evidence type="ECO:0000256" key="4">
    <source>
        <dbReference type="ARBA" id="ARBA00023136"/>
    </source>
</evidence>
<feature type="transmembrane region" description="Helical" evidence="5">
    <location>
        <begin position="391"/>
        <end position="419"/>
    </location>
</feature>
<dbReference type="InterPro" id="IPR002645">
    <property type="entry name" value="STAS_dom"/>
</dbReference>
<proteinExistence type="predicted"/>
<reference evidence="7 8" key="1">
    <citation type="submission" date="2016-10" db="EMBL/GenBank/DDBJ databases">
        <authorList>
            <person name="de Groot N.N."/>
        </authorList>
    </citation>
    <scope>NUCLEOTIDE SEQUENCE [LARGE SCALE GENOMIC DNA]</scope>
    <source>
        <strain evidence="7 8">CGMCC 1.11147</strain>
    </source>
</reference>
<feature type="transmembrane region" description="Helical" evidence="5">
    <location>
        <begin position="258"/>
        <end position="279"/>
    </location>
</feature>
<feature type="transmembrane region" description="Helical" evidence="5">
    <location>
        <begin position="48"/>
        <end position="72"/>
    </location>
</feature>
<keyword evidence="3 5" id="KW-1133">Transmembrane helix</keyword>
<name>A0A1G9UM46_9ACTN</name>
<dbReference type="Gene3D" id="3.30.750.24">
    <property type="entry name" value="STAS domain"/>
    <property type="match status" value="1"/>
</dbReference>
<feature type="transmembrane region" description="Helical" evidence="5">
    <location>
        <begin position="84"/>
        <end position="103"/>
    </location>
</feature>
<gene>
    <name evidence="7" type="ORF">SAMN05192576_0475</name>
</gene>
<organism evidence="7 8">
    <name type="scientific">Nocardioides szechwanensis</name>
    <dbReference type="NCBI Taxonomy" id="1005944"/>
    <lineage>
        <taxon>Bacteria</taxon>
        <taxon>Bacillati</taxon>
        <taxon>Actinomycetota</taxon>
        <taxon>Actinomycetes</taxon>
        <taxon>Propionibacteriales</taxon>
        <taxon>Nocardioidaceae</taxon>
        <taxon>Nocardioides</taxon>
    </lineage>
</organism>
<dbReference type="SUPFAM" id="SSF52091">
    <property type="entry name" value="SpoIIaa-like"/>
    <property type="match status" value="1"/>
</dbReference>
<dbReference type="Pfam" id="PF01740">
    <property type="entry name" value="STAS"/>
    <property type="match status" value="1"/>
</dbReference>
<feature type="domain" description="STAS" evidence="6">
    <location>
        <begin position="447"/>
        <end position="566"/>
    </location>
</feature>
<evidence type="ECO:0000256" key="1">
    <source>
        <dbReference type="ARBA" id="ARBA00004141"/>
    </source>
</evidence>
<dbReference type="GO" id="GO:0016020">
    <property type="term" value="C:membrane"/>
    <property type="evidence" value="ECO:0007669"/>
    <property type="project" value="UniProtKB-SubCell"/>
</dbReference>
<dbReference type="InterPro" id="IPR036513">
    <property type="entry name" value="STAS_dom_sf"/>
</dbReference>
<feature type="transmembrane region" description="Helical" evidence="5">
    <location>
        <begin position="142"/>
        <end position="161"/>
    </location>
</feature>
<dbReference type="STRING" id="1005944.SAMN05192576_0475"/>
<dbReference type="CDD" id="cd07042">
    <property type="entry name" value="STAS_SulP_like_sulfate_transporter"/>
    <property type="match status" value="1"/>
</dbReference>
<accession>A0A1G9UM46</accession>
<dbReference type="InterPro" id="IPR001902">
    <property type="entry name" value="SLC26A/SulP_fam"/>
</dbReference>
<dbReference type="InterPro" id="IPR011547">
    <property type="entry name" value="SLC26A/SulP_dom"/>
</dbReference>
<dbReference type="Pfam" id="PF00916">
    <property type="entry name" value="Sulfate_transp"/>
    <property type="match status" value="1"/>
</dbReference>